<evidence type="ECO:0000313" key="4">
    <source>
        <dbReference type="Proteomes" id="UP000525923"/>
    </source>
</evidence>
<keyword evidence="4" id="KW-1185">Reference proteome</keyword>
<dbReference type="InterPro" id="IPR022537">
    <property type="entry name" value="TRSP_dom"/>
</dbReference>
<dbReference type="SUPFAM" id="SSF53271">
    <property type="entry name" value="PRTase-like"/>
    <property type="match status" value="1"/>
</dbReference>
<dbReference type="AlphaFoldDB" id="A0A7W8CSU5"/>
<comment type="caution">
    <text evidence="3">The sequence shown here is derived from an EMBL/GenBank/DDBJ whole genome shotgun (WGS) entry which is preliminary data.</text>
</comment>
<dbReference type="Gene3D" id="3.40.50.2020">
    <property type="match status" value="1"/>
</dbReference>
<keyword evidence="3" id="KW-0808">Transferase</keyword>
<name>A0A7W8CSU5_9BACL</name>
<proteinExistence type="predicted"/>
<feature type="domain" description="TRSP" evidence="1">
    <location>
        <begin position="312"/>
        <end position="436"/>
    </location>
</feature>
<dbReference type="Proteomes" id="UP000525923">
    <property type="component" value="Unassembled WGS sequence"/>
</dbReference>
<dbReference type="CDD" id="cd06223">
    <property type="entry name" value="PRTases_typeI"/>
    <property type="match status" value="1"/>
</dbReference>
<dbReference type="InterPro" id="IPR000836">
    <property type="entry name" value="PRTase_dom"/>
</dbReference>
<reference evidence="3 4" key="1">
    <citation type="submission" date="2020-08" db="EMBL/GenBank/DDBJ databases">
        <title>Genomic Encyclopedia of Type Strains, Phase IV (KMG-IV): sequencing the most valuable type-strain genomes for metagenomic binning, comparative biology and taxonomic classification.</title>
        <authorList>
            <person name="Goeker M."/>
        </authorList>
    </citation>
    <scope>NUCLEOTIDE SEQUENCE [LARGE SCALE GENOMIC DNA]</scope>
    <source>
        <strain evidence="3 4">DSM 15895</strain>
    </source>
</reference>
<accession>A0A7W8CSU5</accession>
<keyword evidence="3" id="KW-0328">Glycosyltransferase</keyword>
<dbReference type="EMBL" id="JACHHE010000002">
    <property type="protein sequence ID" value="MBB5179719.1"/>
    <property type="molecule type" value="Genomic_DNA"/>
</dbReference>
<evidence type="ECO:0000259" key="2">
    <source>
        <dbReference type="Pfam" id="PF15609"/>
    </source>
</evidence>
<feature type="domain" description="Orotate phosphoribosyltransferase-like" evidence="2">
    <location>
        <begin position="46"/>
        <end position="264"/>
    </location>
</feature>
<dbReference type="GO" id="GO:0016757">
    <property type="term" value="F:glycosyltransferase activity"/>
    <property type="evidence" value="ECO:0007669"/>
    <property type="project" value="UniProtKB-KW"/>
</dbReference>
<dbReference type="RefSeq" id="WP_135504493.1">
    <property type="nucleotide sequence ID" value="NZ_JACHHE010000002.1"/>
</dbReference>
<sequence length="457" mass="50809">MKTLNQSMSSTTFEQVNYQNNYKLWDSLELLVKVNRSFQGLPVESLFSMALRVNKKRQFLFVSKLIAKHLAVNPAVALGTGTLLASLLMEKENLPAPPQTQKLAHMIGKGVPDPALLKKALEYRVALPEKTVFIGMAETATGLGHSVFQHFEDAFYIHTTRENINELVPSFVFEEEHSHATSHRVYAPKGMLEDAEAIVLIDDEISTGNTLINLIKALDDQFPGKKYTSLSILDWRNEKQRQNVGQLEVDRNISIAVLALMDGEFELRHGSSPEDGELENLSGTSGAQLEEIAFVKPLPHQSATGHRYIPLTGRFGLSSTAHLEIASWAKQATALAGELTANEKPLVIGIGENMYLPLRFALELDSHALVQTTTRSPIFASDTKEYPIKEKVKFSLPDADGVNQFLYNVHKLDITTIYLLAESVTLEQDWQPLISYLEKKAPVKWISLTNKKAGDGA</sequence>
<dbReference type="InterPro" id="IPR011214">
    <property type="entry name" value="UCP020967"/>
</dbReference>
<dbReference type="Pfam" id="PF15609">
    <property type="entry name" value="PRTase_2"/>
    <property type="match status" value="1"/>
</dbReference>
<organism evidence="3 4">
    <name type="scientific">Planococcus koreensis</name>
    <dbReference type="NCBI Taxonomy" id="112331"/>
    <lineage>
        <taxon>Bacteria</taxon>
        <taxon>Bacillati</taxon>
        <taxon>Bacillota</taxon>
        <taxon>Bacilli</taxon>
        <taxon>Bacillales</taxon>
        <taxon>Caryophanaceae</taxon>
        <taxon>Planococcus</taxon>
    </lineage>
</organism>
<dbReference type="OrthoDB" id="56827at2"/>
<dbReference type="Pfam" id="PF12500">
    <property type="entry name" value="TRSP"/>
    <property type="match status" value="1"/>
</dbReference>
<evidence type="ECO:0000259" key="1">
    <source>
        <dbReference type="Pfam" id="PF12500"/>
    </source>
</evidence>
<evidence type="ECO:0000313" key="3">
    <source>
        <dbReference type="EMBL" id="MBB5179719.1"/>
    </source>
</evidence>
<gene>
    <name evidence="3" type="ORF">HNQ44_001143</name>
</gene>
<dbReference type="InterPro" id="IPR041688">
    <property type="entry name" value="PRTase_2"/>
</dbReference>
<dbReference type="PIRSF" id="PIRSF020967">
    <property type="entry name" value="UCP020967"/>
    <property type="match status" value="1"/>
</dbReference>
<dbReference type="InterPro" id="IPR029057">
    <property type="entry name" value="PRTase-like"/>
</dbReference>
<protein>
    <submittedName>
        <fullName evidence="3">Adenine/guanine phosphoribosyltransferase-like PRPP-binding protein</fullName>
    </submittedName>
</protein>